<dbReference type="GO" id="GO:0003677">
    <property type="term" value="F:DNA binding"/>
    <property type="evidence" value="ECO:0007669"/>
    <property type="project" value="InterPro"/>
</dbReference>
<dbReference type="PANTHER" id="PTHR10133">
    <property type="entry name" value="DNA POLYMERASE I"/>
    <property type="match status" value="1"/>
</dbReference>
<protein>
    <recommendedName>
        <fullName evidence="1">DNA-directed DNA polymerase</fullName>
        <ecNumber evidence="1">2.7.7.7</ecNumber>
    </recommendedName>
</protein>
<dbReference type="Proteomes" id="UP000321026">
    <property type="component" value="Unassembled WGS sequence"/>
</dbReference>
<organism evidence="5 6">
    <name type="scientific">Candidatus Dojkabacteria bacterium</name>
    <dbReference type="NCBI Taxonomy" id="2099670"/>
    <lineage>
        <taxon>Bacteria</taxon>
        <taxon>Candidatus Dojkabacteria</taxon>
    </lineage>
</organism>
<dbReference type="InterPro" id="IPR002298">
    <property type="entry name" value="DNA_polymerase_A"/>
</dbReference>
<feature type="domain" description="DNA-directed DNA polymerase family A palm" evidence="4">
    <location>
        <begin position="22"/>
        <end position="275"/>
    </location>
</feature>
<dbReference type="Gene3D" id="1.10.150.20">
    <property type="entry name" value="5' to 3' exonuclease, C-terminal subdomain"/>
    <property type="match status" value="1"/>
</dbReference>
<evidence type="ECO:0000256" key="2">
    <source>
        <dbReference type="ARBA" id="ARBA00022705"/>
    </source>
</evidence>
<reference evidence="5 6" key="1">
    <citation type="submission" date="2018-09" db="EMBL/GenBank/DDBJ databases">
        <title>Metagenome Assembled Genomes from an Advanced Water Purification Facility.</title>
        <authorList>
            <person name="Stamps B.W."/>
            <person name="Spear J.R."/>
        </authorList>
    </citation>
    <scope>NUCLEOTIDE SEQUENCE [LARGE SCALE GENOMIC DNA]</scope>
    <source>
        <strain evidence="5">Bin_63_2</strain>
    </source>
</reference>
<evidence type="ECO:0000259" key="4">
    <source>
        <dbReference type="SMART" id="SM00482"/>
    </source>
</evidence>
<dbReference type="GO" id="GO:0006302">
    <property type="term" value="P:double-strand break repair"/>
    <property type="evidence" value="ECO:0007669"/>
    <property type="project" value="TreeGrafter"/>
</dbReference>
<gene>
    <name evidence="5" type="ORF">E6Q11_02470</name>
</gene>
<dbReference type="GO" id="GO:0003887">
    <property type="term" value="F:DNA-directed DNA polymerase activity"/>
    <property type="evidence" value="ECO:0007669"/>
    <property type="project" value="UniProtKB-EC"/>
</dbReference>
<name>A0A5C7J865_9BACT</name>
<comment type="catalytic activity">
    <reaction evidence="3">
        <text>DNA(n) + a 2'-deoxyribonucleoside 5'-triphosphate = DNA(n+1) + diphosphate</text>
        <dbReference type="Rhea" id="RHEA:22508"/>
        <dbReference type="Rhea" id="RHEA-COMP:17339"/>
        <dbReference type="Rhea" id="RHEA-COMP:17340"/>
        <dbReference type="ChEBI" id="CHEBI:33019"/>
        <dbReference type="ChEBI" id="CHEBI:61560"/>
        <dbReference type="ChEBI" id="CHEBI:173112"/>
        <dbReference type="EC" id="2.7.7.7"/>
    </reaction>
</comment>
<dbReference type="AlphaFoldDB" id="A0A5C7J865"/>
<dbReference type="EMBL" id="SSDS01000041">
    <property type="protein sequence ID" value="TXG77613.1"/>
    <property type="molecule type" value="Genomic_DNA"/>
</dbReference>
<dbReference type="Pfam" id="PF00476">
    <property type="entry name" value="DNA_pol_A"/>
    <property type="match status" value="1"/>
</dbReference>
<evidence type="ECO:0000313" key="6">
    <source>
        <dbReference type="Proteomes" id="UP000321026"/>
    </source>
</evidence>
<keyword evidence="2" id="KW-0235">DNA replication</keyword>
<evidence type="ECO:0000256" key="3">
    <source>
        <dbReference type="ARBA" id="ARBA00049244"/>
    </source>
</evidence>
<dbReference type="InterPro" id="IPR043502">
    <property type="entry name" value="DNA/RNA_pol_sf"/>
</dbReference>
<dbReference type="InterPro" id="IPR001098">
    <property type="entry name" value="DNA-dir_DNA_pol_A_palm_dom"/>
</dbReference>
<sequence length="309" mass="35122">MELKKTRDTIELFYGAPLTVISDCLRGFLVPKEGHDFIAADFNAIEARVLAWLAGEEKVLDIFRGHGKIYEHAASAIYKVPLDQVTKDQRQIGKTAVLALGYQGGVKAFQMMAKNYGLKVTDEESMVIKNAWRAAHPKIVKYWYDLEYAAKWAMINPGKKYFIGPKDRETGFLFKGSFLWCRLPSGRALCYPYPQLGNVEVPWGGIKEALTYMGEDSFSRKWERQKTYGGKLCENVTQAVARDLLAEAMIRLESKNYRVVMHIHDEIVCEVEESFGSLKEMESIMGEVPVWASGLPISAEGWRGKRFRK</sequence>
<proteinExistence type="predicted"/>
<dbReference type="PANTHER" id="PTHR10133:SF27">
    <property type="entry name" value="DNA POLYMERASE NU"/>
    <property type="match status" value="1"/>
</dbReference>
<dbReference type="GO" id="GO:0006261">
    <property type="term" value="P:DNA-templated DNA replication"/>
    <property type="evidence" value="ECO:0007669"/>
    <property type="project" value="InterPro"/>
</dbReference>
<dbReference type="SUPFAM" id="SSF56672">
    <property type="entry name" value="DNA/RNA polymerases"/>
    <property type="match status" value="1"/>
</dbReference>
<dbReference type="SMART" id="SM00482">
    <property type="entry name" value="POLAc"/>
    <property type="match status" value="1"/>
</dbReference>
<comment type="caution">
    <text evidence="5">The sequence shown here is derived from an EMBL/GenBank/DDBJ whole genome shotgun (WGS) entry which is preliminary data.</text>
</comment>
<evidence type="ECO:0000256" key="1">
    <source>
        <dbReference type="ARBA" id="ARBA00012417"/>
    </source>
</evidence>
<accession>A0A5C7J865</accession>
<evidence type="ECO:0000313" key="5">
    <source>
        <dbReference type="EMBL" id="TXG77613.1"/>
    </source>
</evidence>
<dbReference type="EC" id="2.7.7.7" evidence="1"/>